<keyword evidence="3 6" id="KW-0560">Oxidoreductase</keyword>
<comment type="caution">
    <text evidence="6">The sequence shown here is derived from an EMBL/GenBank/DDBJ whole genome shotgun (WGS) entry which is preliminary data.</text>
</comment>
<name>A0ABW2ITH6_9GAMM</name>
<gene>
    <name evidence="6" type="primary">gnd</name>
    <name evidence="6" type="ORF">ACFQQA_04750</name>
</gene>
<dbReference type="SUPFAM" id="SSF48179">
    <property type="entry name" value="6-phosphogluconate dehydrogenase C-terminal domain-like"/>
    <property type="match status" value="1"/>
</dbReference>
<evidence type="ECO:0000313" key="6">
    <source>
        <dbReference type="EMBL" id="MFC7294030.1"/>
    </source>
</evidence>
<dbReference type="Pfam" id="PF00393">
    <property type="entry name" value="6PGD"/>
    <property type="match status" value="2"/>
</dbReference>
<feature type="domain" description="6-phosphogluconate dehydrogenase C-terminal" evidence="5">
    <location>
        <begin position="184"/>
        <end position="331"/>
    </location>
</feature>
<evidence type="ECO:0000256" key="1">
    <source>
        <dbReference type="ARBA" id="ARBA00004959"/>
    </source>
</evidence>
<comment type="pathway">
    <text evidence="1">Carbohydrate degradation; pentose phosphate pathway.</text>
</comment>
<evidence type="ECO:0000256" key="4">
    <source>
        <dbReference type="ARBA" id="ARBA00023064"/>
    </source>
</evidence>
<keyword evidence="4" id="KW-0311">Gluconate utilization</keyword>
<dbReference type="InterPro" id="IPR006183">
    <property type="entry name" value="Pgluconate_DH"/>
</dbReference>
<dbReference type="InterPro" id="IPR006115">
    <property type="entry name" value="6PGDH_NADP-bd"/>
</dbReference>
<protein>
    <submittedName>
        <fullName evidence="6">Phosphogluconate dehydrogenase (NAD(+)-dependent, decarboxylating)</fullName>
        <ecNumber evidence="6">1.1.1.343</ecNumber>
    </submittedName>
</protein>
<dbReference type="EC" id="1.1.1.343" evidence="6"/>
<proteinExistence type="inferred from homology"/>
<evidence type="ECO:0000256" key="3">
    <source>
        <dbReference type="ARBA" id="ARBA00023002"/>
    </source>
</evidence>
<evidence type="ECO:0000259" key="5">
    <source>
        <dbReference type="SMART" id="SM01350"/>
    </source>
</evidence>
<reference evidence="7" key="1">
    <citation type="journal article" date="2019" name="Int. J. Syst. Evol. Microbiol.">
        <title>The Global Catalogue of Microorganisms (GCM) 10K type strain sequencing project: providing services to taxonomists for standard genome sequencing and annotation.</title>
        <authorList>
            <consortium name="The Broad Institute Genomics Platform"/>
            <consortium name="The Broad Institute Genome Sequencing Center for Infectious Disease"/>
            <person name="Wu L."/>
            <person name="Ma J."/>
        </authorList>
    </citation>
    <scope>NUCLEOTIDE SEQUENCE [LARGE SCALE GENOMIC DNA]</scope>
    <source>
        <strain evidence="7">CCUG 60559</strain>
    </source>
</reference>
<dbReference type="PANTHER" id="PTHR11811">
    <property type="entry name" value="6-PHOSPHOGLUCONATE DEHYDROGENASE"/>
    <property type="match status" value="1"/>
</dbReference>
<sequence length="333" mass="35699">MQIGIIGLGRMGGNMAQCLMAAGHDVVVHDGDAAALERLAALGAEPAQTLDRLVECLTKPRVVWLMVPATAVANVITTLSPLLRPRDILVDGGNSYYRDTHYRAAELAEKGIAFVDVGVSGGIWGRDHGYCLMIGGADAPVTRLVPLFRALASGIGGGIEPKPSGNDMDTAGEGYLHCGPPGAGHYVKMAHNAIEYVIMAAYAEGFELLRHASHEQQNSGERSAFCDDPQAIEYDFDLAKIARLWRQGSVIRSWLLDLASESLNVDPSLTAYDDRVADSGEGRWALRTAIETEAATPLLAQALFQRFTSRDHGRYANRLLSAMRNAFGGHGAG</sequence>
<dbReference type="GO" id="GO:0016491">
    <property type="term" value="F:oxidoreductase activity"/>
    <property type="evidence" value="ECO:0007669"/>
    <property type="project" value="UniProtKB-KW"/>
</dbReference>
<dbReference type="InterPro" id="IPR013328">
    <property type="entry name" value="6PGD_dom2"/>
</dbReference>
<organism evidence="6 7">
    <name type="scientific">Marinobacter aromaticivorans</name>
    <dbReference type="NCBI Taxonomy" id="1494078"/>
    <lineage>
        <taxon>Bacteria</taxon>
        <taxon>Pseudomonadati</taxon>
        <taxon>Pseudomonadota</taxon>
        <taxon>Gammaproteobacteria</taxon>
        <taxon>Pseudomonadales</taxon>
        <taxon>Marinobacteraceae</taxon>
        <taxon>Marinobacter</taxon>
    </lineage>
</organism>
<dbReference type="PRINTS" id="PR00076">
    <property type="entry name" value="6PGDHDRGNASE"/>
</dbReference>
<keyword evidence="7" id="KW-1185">Reference proteome</keyword>
<dbReference type="NCBIfam" id="NF007161">
    <property type="entry name" value="PRK09599.1"/>
    <property type="match status" value="1"/>
</dbReference>
<dbReference type="Pfam" id="PF03446">
    <property type="entry name" value="NAD_binding_2"/>
    <property type="match status" value="1"/>
</dbReference>
<dbReference type="InterPro" id="IPR004849">
    <property type="entry name" value="6DGDH_YqeC"/>
</dbReference>
<dbReference type="EMBL" id="JBHTBD010000001">
    <property type="protein sequence ID" value="MFC7294030.1"/>
    <property type="molecule type" value="Genomic_DNA"/>
</dbReference>
<dbReference type="InterPro" id="IPR006114">
    <property type="entry name" value="6PGDH_C"/>
</dbReference>
<dbReference type="InterPro" id="IPR036291">
    <property type="entry name" value="NAD(P)-bd_dom_sf"/>
</dbReference>
<comment type="similarity">
    <text evidence="2">Belongs to the 6-phosphogluconate dehydrogenase family.</text>
</comment>
<dbReference type="Gene3D" id="1.10.1040.10">
    <property type="entry name" value="N-(1-d-carboxylethyl)-l-norvaline Dehydrogenase, domain 2"/>
    <property type="match status" value="1"/>
</dbReference>
<dbReference type="Gene3D" id="3.40.50.720">
    <property type="entry name" value="NAD(P)-binding Rossmann-like Domain"/>
    <property type="match status" value="1"/>
</dbReference>
<dbReference type="SMART" id="SM01350">
    <property type="entry name" value="6PGD"/>
    <property type="match status" value="1"/>
</dbReference>
<evidence type="ECO:0000256" key="2">
    <source>
        <dbReference type="ARBA" id="ARBA00008419"/>
    </source>
</evidence>
<dbReference type="RefSeq" id="WP_100687814.1">
    <property type="nucleotide sequence ID" value="NZ_JBHTBD010000001.1"/>
</dbReference>
<accession>A0ABW2ITH6</accession>
<dbReference type="SUPFAM" id="SSF51735">
    <property type="entry name" value="NAD(P)-binding Rossmann-fold domains"/>
    <property type="match status" value="1"/>
</dbReference>
<dbReference type="NCBIfam" id="TIGR00872">
    <property type="entry name" value="gnd_rel"/>
    <property type="match status" value="1"/>
</dbReference>
<evidence type="ECO:0000313" key="7">
    <source>
        <dbReference type="Proteomes" id="UP001596506"/>
    </source>
</evidence>
<dbReference type="Proteomes" id="UP001596506">
    <property type="component" value="Unassembled WGS sequence"/>
</dbReference>
<dbReference type="InterPro" id="IPR008927">
    <property type="entry name" value="6-PGluconate_DH-like_C_sf"/>
</dbReference>